<dbReference type="RefSeq" id="WP_136392939.1">
    <property type="nucleotide sequence ID" value="NZ_SSND01000001.1"/>
</dbReference>
<evidence type="ECO:0000259" key="4">
    <source>
        <dbReference type="Pfam" id="PF22725"/>
    </source>
</evidence>
<evidence type="ECO:0000256" key="1">
    <source>
        <dbReference type="ARBA" id="ARBA00010928"/>
    </source>
</evidence>
<dbReference type="PANTHER" id="PTHR22604">
    <property type="entry name" value="OXIDOREDUCTASES"/>
    <property type="match status" value="1"/>
</dbReference>
<name>A0A4S3MQ31_9RHOB</name>
<dbReference type="Gene3D" id="3.40.50.720">
    <property type="entry name" value="NAD(P)-binding Rossmann-like Domain"/>
    <property type="match status" value="1"/>
</dbReference>
<comment type="similarity">
    <text evidence="1">Belongs to the Gfo/Idh/MocA family.</text>
</comment>
<dbReference type="Gene3D" id="3.30.360.10">
    <property type="entry name" value="Dihydrodipicolinate Reductase, domain 2"/>
    <property type="match status" value="1"/>
</dbReference>
<dbReference type="GO" id="GO:0016491">
    <property type="term" value="F:oxidoreductase activity"/>
    <property type="evidence" value="ECO:0007669"/>
    <property type="project" value="UniProtKB-KW"/>
</dbReference>
<gene>
    <name evidence="5" type="ORF">E7811_02110</name>
</gene>
<organism evidence="5 6">
    <name type="scientific">Aliigemmobacter aestuarii</name>
    <dbReference type="NCBI Taxonomy" id="1445661"/>
    <lineage>
        <taxon>Bacteria</taxon>
        <taxon>Pseudomonadati</taxon>
        <taxon>Pseudomonadota</taxon>
        <taxon>Alphaproteobacteria</taxon>
        <taxon>Rhodobacterales</taxon>
        <taxon>Paracoccaceae</taxon>
        <taxon>Aliigemmobacter</taxon>
    </lineage>
</organism>
<feature type="domain" description="GFO/IDH/MocA-like oxidoreductase" evidence="4">
    <location>
        <begin position="132"/>
        <end position="253"/>
    </location>
</feature>
<feature type="domain" description="Gfo/Idh/MocA-like oxidoreductase N-terminal" evidence="3">
    <location>
        <begin position="4"/>
        <end position="119"/>
    </location>
</feature>
<dbReference type="SUPFAM" id="SSF51735">
    <property type="entry name" value="NAD(P)-binding Rossmann-fold domains"/>
    <property type="match status" value="1"/>
</dbReference>
<dbReference type="Proteomes" id="UP000309450">
    <property type="component" value="Unassembled WGS sequence"/>
</dbReference>
<sequence>MQPVRWGVLGAAKFALTHMARAINEADGAVFAALATSDVSRADAFRAFAPAIRVFADYDALLADPEIDAVFIPLPNHLHVEWTLKALAAGKHVLCEKPVAMRAEEIDTLIAARDARGLLAAEAFMIVHHPQWQRARDLIAEGAIGRVAHVDAAFSYDNRADPGNIRNRPETGGGGIRDIGVYTYGSVRFATGAEPMMESLAARIVRENGVDTWAQVTGDMKGPAGRFTYSAMTSMRLFPRQEVTFQGSEGMLRVAPAPFNAGTHDIAQIELHRPGQVVTIERFPAVRQYKLQVEAFCRSVRQGTAYPCPLEFSRGTQAMIDRVFAVAGDIPTPEGMRSA</sequence>
<dbReference type="EMBL" id="SSND01000001">
    <property type="protein sequence ID" value="THD84558.1"/>
    <property type="molecule type" value="Genomic_DNA"/>
</dbReference>
<dbReference type="SUPFAM" id="SSF55347">
    <property type="entry name" value="Glyceraldehyde-3-phosphate dehydrogenase-like, C-terminal domain"/>
    <property type="match status" value="1"/>
</dbReference>
<accession>A0A4S3MQ31</accession>
<dbReference type="InterPro" id="IPR055170">
    <property type="entry name" value="GFO_IDH_MocA-like_dom"/>
</dbReference>
<dbReference type="InterPro" id="IPR050984">
    <property type="entry name" value="Gfo/Idh/MocA_domain"/>
</dbReference>
<protein>
    <submittedName>
        <fullName evidence="5">Gfo/Idh/MocA family oxidoreductase</fullName>
    </submittedName>
</protein>
<dbReference type="PANTHER" id="PTHR22604:SF105">
    <property type="entry name" value="TRANS-1,2-DIHYDROBENZENE-1,2-DIOL DEHYDROGENASE"/>
    <property type="match status" value="1"/>
</dbReference>
<dbReference type="AlphaFoldDB" id="A0A4S3MQ31"/>
<dbReference type="OrthoDB" id="9792935at2"/>
<evidence type="ECO:0000256" key="2">
    <source>
        <dbReference type="ARBA" id="ARBA00023002"/>
    </source>
</evidence>
<evidence type="ECO:0000313" key="5">
    <source>
        <dbReference type="EMBL" id="THD84558.1"/>
    </source>
</evidence>
<dbReference type="GO" id="GO:0000166">
    <property type="term" value="F:nucleotide binding"/>
    <property type="evidence" value="ECO:0007669"/>
    <property type="project" value="InterPro"/>
</dbReference>
<evidence type="ECO:0000259" key="3">
    <source>
        <dbReference type="Pfam" id="PF01408"/>
    </source>
</evidence>
<proteinExistence type="inferred from homology"/>
<keyword evidence="2" id="KW-0560">Oxidoreductase</keyword>
<reference evidence="5 6" key="1">
    <citation type="submission" date="2019-04" db="EMBL/GenBank/DDBJ databases">
        <title>Draft genome sequence of Gemmobacter aestuarii sp. nov.</title>
        <authorList>
            <person name="Hameed A."/>
            <person name="Lin S.-Y."/>
            <person name="Shahina M."/>
            <person name="Lai W.-A."/>
            <person name="Young C.-C."/>
        </authorList>
    </citation>
    <scope>NUCLEOTIDE SEQUENCE [LARGE SCALE GENOMIC DNA]</scope>
    <source>
        <strain evidence="5 6">CC-PW-75</strain>
    </source>
</reference>
<evidence type="ECO:0000313" key="6">
    <source>
        <dbReference type="Proteomes" id="UP000309450"/>
    </source>
</evidence>
<dbReference type="InterPro" id="IPR000683">
    <property type="entry name" value="Gfo/Idh/MocA-like_OxRdtase_N"/>
</dbReference>
<dbReference type="InterPro" id="IPR036291">
    <property type="entry name" value="NAD(P)-bd_dom_sf"/>
</dbReference>
<keyword evidence="6" id="KW-1185">Reference proteome</keyword>
<dbReference type="Pfam" id="PF01408">
    <property type="entry name" value="GFO_IDH_MocA"/>
    <property type="match status" value="1"/>
</dbReference>
<comment type="caution">
    <text evidence="5">The sequence shown here is derived from an EMBL/GenBank/DDBJ whole genome shotgun (WGS) entry which is preliminary data.</text>
</comment>
<dbReference type="Pfam" id="PF22725">
    <property type="entry name" value="GFO_IDH_MocA_C3"/>
    <property type="match status" value="1"/>
</dbReference>